<name>A0A0G1EP30_9BACT</name>
<evidence type="ECO:0000256" key="1">
    <source>
        <dbReference type="HAMAP-Rule" id="MF_00122"/>
    </source>
</evidence>
<dbReference type="Pfam" id="PF02686">
    <property type="entry name" value="GatC"/>
    <property type="match status" value="1"/>
</dbReference>
<comment type="subunit">
    <text evidence="1">Heterotrimer of A, B and C subunits.</text>
</comment>
<dbReference type="GO" id="GO:0006412">
    <property type="term" value="P:translation"/>
    <property type="evidence" value="ECO:0007669"/>
    <property type="project" value="UniProtKB-UniRule"/>
</dbReference>
<keyword evidence="1" id="KW-0067">ATP-binding</keyword>
<dbReference type="NCBIfam" id="TIGR00135">
    <property type="entry name" value="gatC"/>
    <property type="match status" value="1"/>
</dbReference>
<dbReference type="GO" id="GO:0005524">
    <property type="term" value="F:ATP binding"/>
    <property type="evidence" value="ECO:0007669"/>
    <property type="project" value="UniProtKB-KW"/>
</dbReference>
<comment type="catalytic activity">
    <reaction evidence="1">
        <text>L-glutamyl-tRNA(Gln) + L-glutamine + ATP + H2O = L-glutaminyl-tRNA(Gln) + L-glutamate + ADP + phosphate + H(+)</text>
        <dbReference type="Rhea" id="RHEA:17521"/>
        <dbReference type="Rhea" id="RHEA-COMP:9681"/>
        <dbReference type="Rhea" id="RHEA-COMP:9684"/>
        <dbReference type="ChEBI" id="CHEBI:15377"/>
        <dbReference type="ChEBI" id="CHEBI:15378"/>
        <dbReference type="ChEBI" id="CHEBI:29985"/>
        <dbReference type="ChEBI" id="CHEBI:30616"/>
        <dbReference type="ChEBI" id="CHEBI:43474"/>
        <dbReference type="ChEBI" id="CHEBI:58359"/>
        <dbReference type="ChEBI" id="CHEBI:78520"/>
        <dbReference type="ChEBI" id="CHEBI:78521"/>
        <dbReference type="ChEBI" id="CHEBI:456216"/>
    </reaction>
</comment>
<dbReference type="PANTHER" id="PTHR15004">
    <property type="entry name" value="GLUTAMYL-TRNA(GLN) AMIDOTRANSFERASE SUBUNIT C, MITOCHONDRIAL"/>
    <property type="match status" value="1"/>
</dbReference>
<dbReference type="STRING" id="1618436.UV59_C0014G0019"/>
<protein>
    <recommendedName>
        <fullName evidence="1">Aspartyl/glutamyl-tRNA(Asn/Gln) amidotransferase subunit C</fullName>
        <shortName evidence="1">Asp/Glu-ADT subunit C</shortName>
        <ecNumber evidence="1">6.3.5.-</ecNumber>
    </recommendedName>
</protein>
<keyword evidence="1" id="KW-0436">Ligase</keyword>
<dbReference type="SUPFAM" id="SSF141000">
    <property type="entry name" value="Glu-tRNAGln amidotransferase C subunit"/>
    <property type="match status" value="1"/>
</dbReference>
<dbReference type="InterPro" id="IPR036113">
    <property type="entry name" value="Asp/Glu-ADT_sf_sub_c"/>
</dbReference>
<proteinExistence type="inferred from homology"/>
<keyword evidence="1" id="KW-0648">Protein biosynthesis</keyword>
<reference evidence="2 3" key="1">
    <citation type="journal article" date="2015" name="Nature">
        <title>rRNA introns, odd ribosomes, and small enigmatic genomes across a large radiation of phyla.</title>
        <authorList>
            <person name="Brown C.T."/>
            <person name="Hug L.A."/>
            <person name="Thomas B.C."/>
            <person name="Sharon I."/>
            <person name="Castelle C.J."/>
            <person name="Singh A."/>
            <person name="Wilkins M.J."/>
            <person name="Williams K.H."/>
            <person name="Banfield J.F."/>
        </authorList>
    </citation>
    <scope>NUCLEOTIDE SEQUENCE [LARGE SCALE GENOMIC DNA]</scope>
</reference>
<dbReference type="EMBL" id="LCFB01000014">
    <property type="protein sequence ID" value="KKS84776.1"/>
    <property type="molecule type" value="Genomic_DNA"/>
</dbReference>
<dbReference type="GO" id="GO:0016740">
    <property type="term" value="F:transferase activity"/>
    <property type="evidence" value="ECO:0007669"/>
    <property type="project" value="UniProtKB-KW"/>
</dbReference>
<keyword evidence="1" id="KW-0547">Nucleotide-binding</keyword>
<dbReference type="GO" id="GO:0070681">
    <property type="term" value="P:glutaminyl-tRNAGln biosynthesis via transamidation"/>
    <property type="evidence" value="ECO:0007669"/>
    <property type="project" value="TreeGrafter"/>
</dbReference>
<organism evidence="2 3">
    <name type="scientific">Candidatus Gottesmanbacteria bacterium GW2011_GWA1_43_11</name>
    <dbReference type="NCBI Taxonomy" id="1618436"/>
    <lineage>
        <taxon>Bacteria</taxon>
        <taxon>Candidatus Gottesmaniibacteriota</taxon>
    </lineage>
</organism>
<dbReference type="Proteomes" id="UP000034543">
    <property type="component" value="Unassembled WGS sequence"/>
</dbReference>
<comment type="catalytic activity">
    <reaction evidence="1">
        <text>L-aspartyl-tRNA(Asn) + L-glutamine + ATP + H2O = L-asparaginyl-tRNA(Asn) + L-glutamate + ADP + phosphate + 2 H(+)</text>
        <dbReference type="Rhea" id="RHEA:14513"/>
        <dbReference type="Rhea" id="RHEA-COMP:9674"/>
        <dbReference type="Rhea" id="RHEA-COMP:9677"/>
        <dbReference type="ChEBI" id="CHEBI:15377"/>
        <dbReference type="ChEBI" id="CHEBI:15378"/>
        <dbReference type="ChEBI" id="CHEBI:29985"/>
        <dbReference type="ChEBI" id="CHEBI:30616"/>
        <dbReference type="ChEBI" id="CHEBI:43474"/>
        <dbReference type="ChEBI" id="CHEBI:58359"/>
        <dbReference type="ChEBI" id="CHEBI:78515"/>
        <dbReference type="ChEBI" id="CHEBI:78516"/>
        <dbReference type="ChEBI" id="CHEBI:456216"/>
    </reaction>
</comment>
<dbReference type="GO" id="GO:0050567">
    <property type="term" value="F:glutaminyl-tRNA synthase (glutamine-hydrolyzing) activity"/>
    <property type="evidence" value="ECO:0007669"/>
    <property type="project" value="UniProtKB-UniRule"/>
</dbReference>
<sequence>MKNKTTFSAADVHHIAQLANIPVTEAEEKKLETELGFIIDLVNQLQEVDTTGVEPTHQVTGQINVFREDEVDEERMLVQEEALRNAKNTHDGYFVVDAIFEEE</sequence>
<dbReference type="HAMAP" id="MF_00122">
    <property type="entry name" value="GatC"/>
    <property type="match status" value="1"/>
</dbReference>
<dbReference type="GO" id="GO:0050566">
    <property type="term" value="F:asparaginyl-tRNA synthase (glutamine-hydrolyzing) activity"/>
    <property type="evidence" value="ECO:0007669"/>
    <property type="project" value="RHEA"/>
</dbReference>
<dbReference type="Gene3D" id="1.10.20.60">
    <property type="entry name" value="Glu-tRNAGln amidotransferase C subunit, N-terminal domain"/>
    <property type="match status" value="1"/>
</dbReference>
<keyword evidence="2" id="KW-0808">Transferase</keyword>
<comment type="caution">
    <text evidence="2">The sequence shown here is derived from an EMBL/GenBank/DDBJ whole genome shotgun (WGS) entry which is preliminary data.</text>
</comment>
<dbReference type="EC" id="6.3.5.-" evidence="1"/>
<gene>
    <name evidence="1" type="primary">gatC</name>
    <name evidence="2" type="ORF">UV59_C0014G0019</name>
</gene>
<dbReference type="InterPro" id="IPR003837">
    <property type="entry name" value="GatC"/>
</dbReference>
<evidence type="ECO:0000313" key="3">
    <source>
        <dbReference type="Proteomes" id="UP000034543"/>
    </source>
</evidence>
<dbReference type="PANTHER" id="PTHR15004:SF0">
    <property type="entry name" value="GLUTAMYL-TRNA(GLN) AMIDOTRANSFERASE SUBUNIT C, MITOCHONDRIAL"/>
    <property type="match status" value="1"/>
</dbReference>
<dbReference type="GO" id="GO:0006450">
    <property type="term" value="P:regulation of translational fidelity"/>
    <property type="evidence" value="ECO:0007669"/>
    <property type="project" value="InterPro"/>
</dbReference>
<accession>A0A0G1EP30</accession>
<comment type="function">
    <text evidence="1">Allows the formation of correctly charged Asn-tRNA(Asn) or Gln-tRNA(Gln) through the transamidation of misacylated Asp-tRNA(Asn) or Glu-tRNA(Gln) in organisms which lack either or both of asparaginyl-tRNA or glutaminyl-tRNA synthetases. The reaction takes place in the presence of glutamine and ATP through an activated phospho-Asp-tRNA(Asn) or phospho-Glu-tRNA(Gln).</text>
</comment>
<comment type="similarity">
    <text evidence="1">Belongs to the GatC family.</text>
</comment>
<dbReference type="AlphaFoldDB" id="A0A0G1EP30"/>
<evidence type="ECO:0000313" key="2">
    <source>
        <dbReference type="EMBL" id="KKS84776.1"/>
    </source>
</evidence>